<evidence type="ECO:0000313" key="18">
    <source>
        <dbReference type="Proteomes" id="UP000015104"/>
    </source>
</evidence>
<feature type="transmembrane region" description="Helical" evidence="15">
    <location>
        <begin position="512"/>
        <end position="536"/>
    </location>
</feature>
<keyword evidence="9 15" id="KW-1133">Transmembrane helix</keyword>
<dbReference type="Gene3D" id="2.60.120.10">
    <property type="entry name" value="Jelly Rolls"/>
    <property type="match status" value="1"/>
</dbReference>
<dbReference type="InterPro" id="IPR018490">
    <property type="entry name" value="cNMP-bd_dom_sf"/>
</dbReference>
<proteinExistence type="predicted"/>
<feature type="compositionally biased region" description="Basic and acidic residues" evidence="14">
    <location>
        <begin position="38"/>
        <end position="49"/>
    </location>
</feature>
<dbReference type="PRINTS" id="PR01463">
    <property type="entry name" value="EAGCHANLFMLY"/>
</dbReference>
<keyword evidence="7" id="KW-0851">Voltage-gated channel</keyword>
<accession>T1K7U1</accession>
<keyword evidence="12" id="KW-0407">Ion channel</keyword>
<evidence type="ECO:0000256" key="6">
    <source>
        <dbReference type="ARBA" id="ARBA00022826"/>
    </source>
</evidence>
<organism evidence="17 18">
    <name type="scientific">Tetranychus urticae</name>
    <name type="common">Two-spotted spider mite</name>
    <dbReference type="NCBI Taxonomy" id="32264"/>
    <lineage>
        <taxon>Eukaryota</taxon>
        <taxon>Metazoa</taxon>
        <taxon>Ecdysozoa</taxon>
        <taxon>Arthropoda</taxon>
        <taxon>Chelicerata</taxon>
        <taxon>Arachnida</taxon>
        <taxon>Acari</taxon>
        <taxon>Acariformes</taxon>
        <taxon>Trombidiformes</taxon>
        <taxon>Prostigmata</taxon>
        <taxon>Eleutherengona</taxon>
        <taxon>Raphignathae</taxon>
        <taxon>Tetranychoidea</taxon>
        <taxon>Tetranychidae</taxon>
        <taxon>Tetranychus</taxon>
    </lineage>
</organism>
<dbReference type="InterPro" id="IPR050818">
    <property type="entry name" value="KCNH_animal-type"/>
</dbReference>
<dbReference type="Proteomes" id="UP000015104">
    <property type="component" value="Unassembled WGS sequence"/>
</dbReference>
<dbReference type="SUPFAM" id="SSF81324">
    <property type="entry name" value="Voltage-gated potassium channels"/>
    <property type="match status" value="1"/>
</dbReference>
<dbReference type="GO" id="GO:0005242">
    <property type="term" value="F:inward rectifier potassium channel activity"/>
    <property type="evidence" value="ECO:0007669"/>
    <property type="project" value="TreeGrafter"/>
</dbReference>
<reference evidence="17" key="2">
    <citation type="submission" date="2015-06" db="UniProtKB">
        <authorList>
            <consortium name="EnsemblMetazoa"/>
        </authorList>
    </citation>
    <scope>IDENTIFICATION</scope>
</reference>
<gene>
    <name evidence="17" type="primary">107361078</name>
</gene>
<dbReference type="Pfam" id="PF00027">
    <property type="entry name" value="cNMP_binding"/>
    <property type="match status" value="1"/>
</dbReference>
<dbReference type="HOGENOM" id="CLU_005746_2_0_1"/>
<feature type="transmembrane region" description="Helical" evidence="15">
    <location>
        <begin position="610"/>
        <end position="631"/>
    </location>
</feature>
<dbReference type="EMBL" id="CAEY01001813">
    <property type="status" value="NOT_ANNOTATED_CDS"/>
    <property type="molecule type" value="Genomic_DNA"/>
</dbReference>
<sequence>MRTRFTKMVPLLERSPRELSATKLEDDVAQVSSQLNRVKGDTVDSDKADYGTANQSKDSVGTSISQAASSLDTSSAPIGMIDVSSATVSCSSPASGHSPVHPSAHSSAQPCDQPVQQSVASKPGCCSTSLQASTLRRGGLLNRQYAIDVPVTGLQSSSSNSNKNNSNSNSLSRHDNQSQVAINSSNQNANNNLTSNVNSNSGHTGCAQGNNQHKTTPTIIFSPDNSLDSNCYPAVSNACSGLQKSRQEQWLTKQHQSSYNSSLRSNGDLPNPSTKSRSRRSSLHEIKESARRKFSILPHVLSLNSDVVPEYKYDETDFQGDDMIKSFYASRKGGNRAALRWTILHYSPFKAIWDWIILILVIYTAIFTPYYAAFLLQSNTRIVTNINDPNVPRQEQEFTLVEAKNLSSSRYDVLFIIDIVVDVMFIIDIVINFRTTYVNHSDEVVTNPGKIATHYLRGWFIIDLVAALPFDLIFIEADIDDATTLIGLLKTARLLRLVRVARKIDRYSEYGAAVLLLLVAAFALVAHWLACIWYAIGNAERLKADNYRYKIGWLYVLANDTYHFYENDGTGGPSIRTKYITALYFTFSSLTSVGFGNVAPTTDMEKVFSVITMLVGSLMYASIFGNVSAIIQRLYSGTARYHTQLLRVREFIRFHQVPNPLRQRLEEYFQHAWSYTNGIDMNMVLKGFPECLQADICLHLNRNLLNNSAAFKASPGCLRALSMKFKTTHAPPGDTLVHKGDVLVALYFIARGTIEILKEDTVVAILSKDDVFGENPLRYPTIGKSSCNVRALTYCDLHKISREDLLQVLEMYPEFIENFNSNLKVTFNLRDESQKGVPARRIQKRAHKCLTSRSLASPPSEEDEEEIGNNNLEAKGPRNYYGPFVASSLENEDDEPDPLMVYYNNIRRRNSGAGILEFSPAKAGRDVTPANYDFREACKKRKKSATNHSLAGALSSVNNLAFTTAHHNQSSSPYSDESKSPSSKEPQGRLVCPPTTENSLDNDYLRINQSQQERLVQKVNQLSIKLDEMEKNVSEKLENVHLLVRNLVSCETGDLGEKCEIASIQMGSSQCLPLSRTCSYSSSLQTRSHPTIRPTLRPTRSLIETLESTDKSIEMSDNSPYDYEELRTSLQVDEEEMSFLNEGHRALDQNPRDESIC</sequence>
<dbReference type="PROSITE" id="PS50042">
    <property type="entry name" value="CNMP_BINDING_3"/>
    <property type="match status" value="1"/>
</dbReference>
<feature type="compositionally biased region" description="Low complexity" evidence="14">
    <location>
        <begin position="87"/>
        <end position="108"/>
    </location>
</feature>
<dbReference type="eggNOG" id="KOG0498">
    <property type="taxonomic scope" value="Eukaryota"/>
</dbReference>
<dbReference type="SUPFAM" id="SSF51206">
    <property type="entry name" value="cAMP-binding domain-like"/>
    <property type="match status" value="1"/>
</dbReference>
<keyword evidence="13" id="KW-0175">Coiled coil</keyword>
<dbReference type="PANTHER" id="PTHR10217">
    <property type="entry name" value="VOLTAGE AND LIGAND GATED POTASSIUM CHANNEL"/>
    <property type="match status" value="1"/>
</dbReference>
<keyword evidence="11 15" id="KW-0472">Membrane</keyword>
<feature type="transmembrane region" description="Helical" evidence="15">
    <location>
        <begin position="352"/>
        <end position="372"/>
    </location>
</feature>
<evidence type="ECO:0000256" key="7">
    <source>
        <dbReference type="ARBA" id="ARBA00022882"/>
    </source>
</evidence>
<feature type="domain" description="Cyclic nucleotide-binding" evidence="16">
    <location>
        <begin position="725"/>
        <end position="809"/>
    </location>
</feature>
<feature type="coiled-coil region" evidence="13">
    <location>
        <begin position="1012"/>
        <end position="1046"/>
    </location>
</feature>
<keyword evidence="6" id="KW-0631">Potassium channel</keyword>
<keyword evidence="2" id="KW-0813">Transport</keyword>
<dbReference type="PANTHER" id="PTHR10217:SF548">
    <property type="entry name" value="GH12235P"/>
    <property type="match status" value="1"/>
</dbReference>
<keyword evidence="18" id="KW-1185">Reference proteome</keyword>
<evidence type="ECO:0000256" key="2">
    <source>
        <dbReference type="ARBA" id="ARBA00022448"/>
    </source>
</evidence>
<keyword evidence="5 15" id="KW-0812">Transmembrane</keyword>
<dbReference type="InterPro" id="IPR014710">
    <property type="entry name" value="RmlC-like_jellyroll"/>
</dbReference>
<dbReference type="InterPro" id="IPR005821">
    <property type="entry name" value="Ion_trans_dom"/>
</dbReference>
<feature type="region of interest" description="Disordered" evidence="14">
    <location>
        <begin position="966"/>
        <end position="1001"/>
    </location>
</feature>
<feature type="region of interest" description="Disordered" evidence="14">
    <location>
        <begin position="35"/>
        <end position="64"/>
    </location>
</feature>
<dbReference type="Gene3D" id="1.10.1200.260">
    <property type="match status" value="1"/>
</dbReference>
<evidence type="ECO:0000313" key="17">
    <source>
        <dbReference type="EnsemblMetazoa" id="tetur06g05550.1"/>
    </source>
</evidence>
<keyword evidence="10" id="KW-0406">Ion transport</keyword>
<evidence type="ECO:0000256" key="15">
    <source>
        <dbReference type="SAM" id="Phobius"/>
    </source>
</evidence>
<dbReference type="STRING" id="32264.T1K7U1"/>
<evidence type="ECO:0000256" key="8">
    <source>
        <dbReference type="ARBA" id="ARBA00022958"/>
    </source>
</evidence>
<name>T1K7U1_TETUR</name>
<evidence type="ECO:0000256" key="14">
    <source>
        <dbReference type="SAM" id="MobiDB-lite"/>
    </source>
</evidence>
<evidence type="ECO:0000256" key="3">
    <source>
        <dbReference type="ARBA" id="ARBA00022475"/>
    </source>
</evidence>
<reference evidence="18" key="1">
    <citation type="submission" date="2011-08" db="EMBL/GenBank/DDBJ databases">
        <authorList>
            <person name="Rombauts S."/>
        </authorList>
    </citation>
    <scope>NUCLEOTIDE SEQUENCE</scope>
    <source>
        <strain evidence="18">London</strain>
    </source>
</reference>
<evidence type="ECO:0000256" key="10">
    <source>
        <dbReference type="ARBA" id="ARBA00023065"/>
    </source>
</evidence>
<dbReference type="PRINTS" id="PR01470">
    <property type="entry name" value="ERGCHANNEL"/>
</dbReference>
<evidence type="ECO:0000256" key="4">
    <source>
        <dbReference type="ARBA" id="ARBA00022538"/>
    </source>
</evidence>
<feature type="compositionally biased region" description="Polar residues" evidence="14">
    <location>
        <begin position="249"/>
        <end position="265"/>
    </location>
</feature>
<dbReference type="InterPro" id="IPR003967">
    <property type="entry name" value="K_chnl_volt-dep_ERG"/>
</dbReference>
<evidence type="ECO:0000256" key="1">
    <source>
        <dbReference type="ARBA" id="ARBA00004651"/>
    </source>
</evidence>
<feature type="region of interest" description="Disordered" evidence="14">
    <location>
        <begin position="249"/>
        <end position="286"/>
    </location>
</feature>
<evidence type="ECO:0000256" key="5">
    <source>
        <dbReference type="ARBA" id="ARBA00022692"/>
    </source>
</evidence>
<feature type="compositionally biased region" description="Polar residues" evidence="14">
    <location>
        <begin position="207"/>
        <end position="221"/>
    </location>
</feature>
<dbReference type="AlphaFoldDB" id="T1K7U1"/>
<dbReference type="FunFam" id="2.60.120.10:FF:000107">
    <property type="entry name" value="Potassium voltage-gated channel unc-103"/>
    <property type="match status" value="1"/>
</dbReference>
<dbReference type="SMART" id="SM00100">
    <property type="entry name" value="cNMP"/>
    <property type="match status" value="1"/>
</dbReference>
<dbReference type="GO" id="GO:0042391">
    <property type="term" value="P:regulation of membrane potential"/>
    <property type="evidence" value="ECO:0007669"/>
    <property type="project" value="TreeGrafter"/>
</dbReference>
<feature type="region of interest" description="Disordered" evidence="14">
    <location>
        <begin position="850"/>
        <end position="875"/>
    </location>
</feature>
<dbReference type="FunFam" id="1.10.1200.260:FF:000001">
    <property type="entry name" value="Potassium voltage-gated channel subfamily H member 7"/>
    <property type="match status" value="1"/>
</dbReference>
<dbReference type="GO" id="GO:0005886">
    <property type="term" value="C:plasma membrane"/>
    <property type="evidence" value="ECO:0007669"/>
    <property type="project" value="UniProtKB-SubCell"/>
</dbReference>
<evidence type="ECO:0000256" key="13">
    <source>
        <dbReference type="SAM" id="Coils"/>
    </source>
</evidence>
<dbReference type="EnsemblMetazoa" id="tetur06g05550.1">
    <property type="protein sequence ID" value="tetur06g05550.1"/>
    <property type="gene ID" value="tetur06g05550"/>
</dbReference>
<keyword evidence="3" id="KW-1003">Cell membrane</keyword>
<feature type="compositionally biased region" description="Low complexity" evidence="14">
    <location>
        <begin position="156"/>
        <end position="201"/>
    </location>
</feature>
<dbReference type="GO" id="GO:0034702">
    <property type="term" value="C:monoatomic ion channel complex"/>
    <property type="evidence" value="ECO:0007669"/>
    <property type="project" value="UniProtKB-KW"/>
</dbReference>
<keyword evidence="8" id="KW-0630">Potassium</keyword>
<dbReference type="Gene3D" id="1.10.287.70">
    <property type="match status" value="1"/>
</dbReference>
<dbReference type="CDD" id="cd00038">
    <property type="entry name" value="CAP_ED"/>
    <property type="match status" value="1"/>
</dbReference>
<feature type="compositionally biased region" description="Low complexity" evidence="14">
    <location>
        <begin position="970"/>
        <end position="985"/>
    </location>
</feature>
<dbReference type="InterPro" id="IPR003938">
    <property type="entry name" value="K_chnl_volt-dep_EAG/ELK/ERG"/>
</dbReference>
<feature type="transmembrane region" description="Helical" evidence="15">
    <location>
        <begin position="413"/>
        <end position="431"/>
    </location>
</feature>
<keyword evidence="4" id="KW-0633">Potassium transport</keyword>
<dbReference type="Pfam" id="PF00520">
    <property type="entry name" value="Ion_trans"/>
    <property type="match status" value="1"/>
</dbReference>
<feature type="region of interest" description="Disordered" evidence="14">
    <location>
        <begin position="152"/>
        <end position="221"/>
    </location>
</feature>
<feature type="compositionally biased region" description="Polar residues" evidence="14">
    <location>
        <begin position="52"/>
        <end position="64"/>
    </location>
</feature>
<protein>
    <recommendedName>
        <fullName evidence="16">Cyclic nucleotide-binding domain-containing protein</fullName>
    </recommendedName>
</protein>
<comment type="subcellular location">
    <subcellularLocation>
        <location evidence="1">Cell membrane</location>
        <topology evidence="1">Multi-pass membrane protein</topology>
    </subcellularLocation>
</comment>
<feature type="compositionally biased region" description="Polar residues" evidence="14">
    <location>
        <begin position="114"/>
        <end position="123"/>
    </location>
</feature>
<evidence type="ECO:0000256" key="9">
    <source>
        <dbReference type="ARBA" id="ARBA00022989"/>
    </source>
</evidence>
<dbReference type="FunFam" id="1.10.287.70:FF:000275">
    <property type="entry name" value="Potassium voltage-gated channel subfamily H member 8"/>
    <property type="match status" value="1"/>
</dbReference>
<evidence type="ECO:0000256" key="12">
    <source>
        <dbReference type="ARBA" id="ARBA00023303"/>
    </source>
</evidence>
<feature type="region of interest" description="Disordered" evidence="14">
    <location>
        <begin position="87"/>
        <end position="123"/>
    </location>
</feature>
<feature type="transmembrane region" description="Helical" evidence="15">
    <location>
        <begin position="579"/>
        <end position="598"/>
    </location>
</feature>
<evidence type="ECO:0000256" key="11">
    <source>
        <dbReference type="ARBA" id="ARBA00023136"/>
    </source>
</evidence>
<evidence type="ECO:0000259" key="16">
    <source>
        <dbReference type="PROSITE" id="PS50042"/>
    </source>
</evidence>
<dbReference type="InterPro" id="IPR000595">
    <property type="entry name" value="cNMP-bd_dom"/>
</dbReference>
<dbReference type="OrthoDB" id="432483at2759"/>